<dbReference type="AlphaFoldDB" id="A0A2X2T418"/>
<dbReference type="EMBL" id="UAVU01000003">
    <property type="protein sequence ID" value="SQA96851.1"/>
    <property type="molecule type" value="Genomic_DNA"/>
</dbReference>
<dbReference type="Proteomes" id="UP000251197">
    <property type="component" value="Unassembled WGS sequence"/>
</dbReference>
<reference evidence="1 2" key="1">
    <citation type="submission" date="2018-06" db="EMBL/GenBank/DDBJ databases">
        <authorList>
            <consortium name="Pathogen Informatics"/>
            <person name="Doyle S."/>
        </authorList>
    </citation>
    <scope>NUCLEOTIDE SEQUENCE [LARGE SCALE GENOMIC DNA]</scope>
    <source>
        <strain evidence="1 2">NCTC12120</strain>
    </source>
</reference>
<protein>
    <submittedName>
        <fullName evidence="1">Protein of uncharacterized function (DUF3289)</fullName>
    </submittedName>
</protein>
<evidence type="ECO:0000313" key="2">
    <source>
        <dbReference type="Proteomes" id="UP000251197"/>
    </source>
</evidence>
<gene>
    <name evidence="1" type="ORF">NCTC12120_00621</name>
</gene>
<sequence length="59" mass="7197">MQDHFGLDNNDISKVKFKFFRFFGIWFILQRYSRFKFKPFMTNIEAKINITGERNDGEI</sequence>
<dbReference type="Pfam" id="PF11692">
    <property type="entry name" value="DUF3289"/>
    <property type="match status" value="1"/>
</dbReference>
<proteinExistence type="predicted"/>
<accession>A0A2X2T418</accession>
<dbReference type="STRING" id="158822.LH23_11115"/>
<name>A0A2X2T418_9ENTR</name>
<dbReference type="InterPro" id="IPR017483">
    <property type="entry name" value="CHP03034"/>
</dbReference>
<evidence type="ECO:0000313" key="1">
    <source>
        <dbReference type="EMBL" id="SQA96851.1"/>
    </source>
</evidence>
<organism evidence="1 2">
    <name type="scientific">Cedecea neteri</name>
    <dbReference type="NCBI Taxonomy" id="158822"/>
    <lineage>
        <taxon>Bacteria</taxon>
        <taxon>Pseudomonadati</taxon>
        <taxon>Pseudomonadota</taxon>
        <taxon>Gammaproteobacteria</taxon>
        <taxon>Enterobacterales</taxon>
        <taxon>Enterobacteriaceae</taxon>
        <taxon>Cedecea</taxon>
    </lineage>
</organism>